<dbReference type="Pfam" id="PF15738">
    <property type="entry name" value="YafQ_toxin"/>
    <property type="match status" value="1"/>
</dbReference>
<accession>A0AAW9Q7Y9</accession>
<name>A0AAW9Q7Y9_9CYAN</name>
<dbReference type="InterPro" id="IPR004386">
    <property type="entry name" value="Toxin_YafQ-like"/>
</dbReference>
<dbReference type="SUPFAM" id="SSF143011">
    <property type="entry name" value="RelE-like"/>
    <property type="match status" value="1"/>
</dbReference>
<dbReference type="InterPro" id="IPR007712">
    <property type="entry name" value="RelE/ParE_toxin"/>
</dbReference>
<dbReference type="NCBIfam" id="TIGR02385">
    <property type="entry name" value="RelE_StbE"/>
    <property type="match status" value="1"/>
</dbReference>
<dbReference type="InterPro" id="IPR035093">
    <property type="entry name" value="RelE/ParE_toxin_dom_sf"/>
</dbReference>
<dbReference type="EMBL" id="JAZBJZ010000090">
    <property type="protein sequence ID" value="MEE3718731.1"/>
    <property type="molecule type" value="Genomic_DNA"/>
</dbReference>
<dbReference type="AlphaFoldDB" id="A0AAW9Q7Y9"/>
<comment type="caution">
    <text evidence="2">The sequence shown here is derived from an EMBL/GenBank/DDBJ whole genome shotgun (WGS) entry which is preliminary data.</text>
</comment>
<dbReference type="Proteomes" id="UP001333818">
    <property type="component" value="Unassembled WGS sequence"/>
</dbReference>
<evidence type="ECO:0000313" key="3">
    <source>
        <dbReference type="Proteomes" id="UP001333818"/>
    </source>
</evidence>
<protein>
    <submittedName>
        <fullName evidence="2">Type II toxin-antitoxin system mRNA interferase toxin, RelE/StbE family</fullName>
    </submittedName>
</protein>
<gene>
    <name evidence="2" type="ORF">V2H45_18470</name>
</gene>
<reference evidence="2" key="1">
    <citation type="submission" date="2024-01" db="EMBL/GenBank/DDBJ databases">
        <title>Bank of Algae and Cyanobacteria of the Azores (BACA) strain genomes.</title>
        <authorList>
            <person name="Luz R."/>
            <person name="Cordeiro R."/>
            <person name="Fonseca A."/>
            <person name="Goncalves V."/>
        </authorList>
    </citation>
    <scope>NUCLEOTIDE SEQUENCE</scope>
    <source>
        <strain evidence="2">BACA0141</strain>
    </source>
</reference>
<keyword evidence="3" id="KW-1185">Reference proteome</keyword>
<keyword evidence="1" id="KW-1277">Toxin-antitoxin system</keyword>
<organism evidence="2 3">
    <name type="scientific">Tumidithrix elongata BACA0141</name>
    <dbReference type="NCBI Taxonomy" id="2716417"/>
    <lineage>
        <taxon>Bacteria</taxon>
        <taxon>Bacillati</taxon>
        <taxon>Cyanobacteriota</taxon>
        <taxon>Cyanophyceae</taxon>
        <taxon>Pseudanabaenales</taxon>
        <taxon>Pseudanabaenaceae</taxon>
        <taxon>Tumidithrix</taxon>
        <taxon>Tumidithrix elongata</taxon>
    </lineage>
</organism>
<dbReference type="Gene3D" id="3.30.2310.20">
    <property type="entry name" value="RelE-like"/>
    <property type="match status" value="1"/>
</dbReference>
<sequence length="88" mass="10101">MRKIVFSPKFGRALRRYVKRNPELRNRIENVIQQMELDVFVPSLGTHPLKGKLDGFQACSCGYDCRIVFSVDSEAIVLIDIGTHDEVY</sequence>
<evidence type="ECO:0000313" key="2">
    <source>
        <dbReference type="EMBL" id="MEE3718731.1"/>
    </source>
</evidence>
<dbReference type="RefSeq" id="WP_330485167.1">
    <property type="nucleotide sequence ID" value="NZ_JAZBJZ010000090.1"/>
</dbReference>
<evidence type="ECO:0000256" key="1">
    <source>
        <dbReference type="ARBA" id="ARBA00022649"/>
    </source>
</evidence>
<proteinExistence type="predicted"/>